<dbReference type="AlphaFoldDB" id="A0A0W1RA30"/>
<keyword evidence="2 5" id="KW-0812">Transmembrane</keyword>
<feature type="domain" description="EamA" evidence="6">
    <location>
        <begin position="16"/>
        <end position="140"/>
    </location>
</feature>
<protein>
    <recommendedName>
        <fullName evidence="6">EamA domain-containing protein</fullName>
    </recommendedName>
</protein>
<dbReference type="Pfam" id="PF00892">
    <property type="entry name" value="EamA"/>
    <property type="match status" value="2"/>
</dbReference>
<proteinExistence type="predicted"/>
<accession>A0A0W1RA30</accession>
<feature type="transmembrane region" description="Helical" evidence="5">
    <location>
        <begin position="129"/>
        <end position="146"/>
    </location>
</feature>
<evidence type="ECO:0000256" key="2">
    <source>
        <dbReference type="ARBA" id="ARBA00022692"/>
    </source>
</evidence>
<feature type="domain" description="EamA" evidence="6">
    <location>
        <begin position="155"/>
        <end position="296"/>
    </location>
</feature>
<dbReference type="GO" id="GO:0016020">
    <property type="term" value="C:membrane"/>
    <property type="evidence" value="ECO:0007669"/>
    <property type="project" value="UniProtKB-SubCell"/>
</dbReference>
<keyword evidence="8" id="KW-1185">Reference proteome</keyword>
<feature type="transmembrane region" description="Helical" evidence="5">
    <location>
        <begin position="152"/>
        <end position="175"/>
    </location>
</feature>
<feature type="transmembrane region" description="Helical" evidence="5">
    <location>
        <begin position="35"/>
        <end position="57"/>
    </location>
</feature>
<name>A0A0W1RA30_9EURY</name>
<dbReference type="SUPFAM" id="SSF103481">
    <property type="entry name" value="Multidrug resistance efflux transporter EmrE"/>
    <property type="match status" value="2"/>
</dbReference>
<evidence type="ECO:0000256" key="3">
    <source>
        <dbReference type="ARBA" id="ARBA00022989"/>
    </source>
</evidence>
<dbReference type="InterPro" id="IPR000620">
    <property type="entry name" value="EamA_dom"/>
</dbReference>
<dbReference type="Proteomes" id="UP000054387">
    <property type="component" value="Unassembled WGS sequence"/>
</dbReference>
<feature type="transmembrane region" description="Helical" evidence="5">
    <location>
        <begin position="187"/>
        <end position="211"/>
    </location>
</feature>
<evidence type="ECO:0000313" key="7">
    <source>
        <dbReference type="EMBL" id="KTG10193.1"/>
    </source>
</evidence>
<evidence type="ECO:0000256" key="1">
    <source>
        <dbReference type="ARBA" id="ARBA00004141"/>
    </source>
</evidence>
<evidence type="ECO:0000259" key="6">
    <source>
        <dbReference type="Pfam" id="PF00892"/>
    </source>
</evidence>
<keyword evidence="4 5" id="KW-0472">Membrane</keyword>
<sequence length="299" mass="30382">MVRTDFGRYLFAAAPLAAASLWGGMYVVSKWTFTAIPPLTLGFLRVAVGALVLFVVARRRGVGVAREDYGRFVALGGCVALTIATQFVGTELTNASQASLLTVLTPVFTVLLGVAVLGERLTTKKASGMALAVVGTLLVVAGQYDLSGLATGNLAGLVALVAASAAWAGYTVWGVPVVHRYSALTAATYATVAATPMLAVFSVVELAVVGVPSADAVLSLSALAAVAYLGVASTALAWYLWYKGLEYVGAGTVAVFFFAQSVVGAALGAALLSEPIGPAFLLGGVVMAVGVVVVSTART</sequence>
<evidence type="ECO:0000256" key="4">
    <source>
        <dbReference type="ARBA" id="ARBA00023136"/>
    </source>
</evidence>
<dbReference type="PANTHER" id="PTHR32322:SF2">
    <property type="entry name" value="EAMA DOMAIN-CONTAINING PROTEIN"/>
    <property type="match status" value="1"/>
</dbReference>
<keyword evidence="3 5" id="KW-1133">Transmembrane helix</keyword>
<evidence type="ECO:0000256" key="5">
    <source>
        <dbReference type="SAM" id="Phobius"/>
    </source>
</evidence>
<feature type="transmembrane region" description="Helical" evidence="5">
    <location>
        <begin position="69"/>
        <end position="89"/>
    </location>
</feature>
<feature type="transmembrane region" description="Helical" evidence="5">
    <location>
        <begin position="95"/>
        <end position="117"/>
    </location>
</feature>
<dbReference type="EMBL" id="LOPU01000018">
    <property type="protein sequence ID" value="KTG10193.1"/>
    <property type="molecule type" value="Genomic_DNA"/>
</dbReference>
<feature type="transmembrane region" description="Helical" evidence="5">
    <location>
        <begin position="279"/>
        <end position="297"/>
    </location>
</feature>
<gene>
    <name evidence="7" type="ORF">AUR64_11440</name>
</gene>
<dbReference type="InterPro" id="IPR050638">
    <property type="entry name" value="AA-Vitamin_Transporters"/>
</dbReference>
<dbReference type="RefSeq" id="WP_058581547.1">
    <property type="nucleotide sequence ID" value="NZ_LOPU01000018.1"/>
</dbReference>
<dbReference type="PANTHER" id="PTHR32322">
    <property type="entry name" value="INNER MEMBRANE TRANSPORTER"/>
    <property type="match status" value="1"/>
</dbReference>
<comment type="caution">
    <text evidence="7">The sequence shown here is derived from an EMBL/GenBank/DDBJ whole genome shotgun (WGS) entry which is preliminary data.</text>
</comment>
<comment type="subcellular location">
    <subcellularLocation>
        <location evidence="1">Membrane</location>
        <topology evidence="1">Multi-pass membrane protein</topology>
    </subcellularLocation>
</comment>
<dbReference type="STRING" id="1514971.AUR64_11440"/>
<dbReference type="InterPro" id="IPR037185">
    <property type="entry name" value="EmrE-like"/>
</dbReference>
<evidence type="ECO:0000313" key="8">
    <source>
        <dbReference type="Proteomes" id="UP000054387"/>
    </source>
</evidence>
<feature type="transmembrane region" description="Helical" evidence="5">
    <location>
        <begin position="253"/>
        <end position="273"/>
    </location>
</feature>
<feature type="transmembrane region" description="Helical" evidence="5">
    <location>
        <begin position="9"/>
        <end position="29"/>
    </location>
</feature>
<feature type="transmembrane region" description="Helical" evidence="5">
    <location>
        <begin position="217"/>
        <end position="241"/>
    </location>
</feature>
<organism evidence="7 8">
    <name type="scientific">Haloprofundus marisrubri</name>
    <dbReference type="NCBI Taxonomy" id="1514971"/>
    <lineage>
        <taxon>Archaea</taxon>
        <taxon>Methanobacteriati</taxon>
        <taxon>Methanobacteriota</taxon>
        <taxon>Stenosarchaea group</taxon>
        <taxon>Halobacteria</taxon>
        <taxon>Halobacteriales</taxon>
        <taxon>Haloferacaceae</taxon>
        <taxon>Haloprofundus</taxon>
    </lineage>
</organism>
<reference evidence="7 8" key="1">
    <citation type="submission" date="2015-12" db="EMBL/GenBank/DDBJ databases">
        <title>Haloprofundus marisrubri gen. nov., sp. nov., an extremely halophilic archaeon isolated from the Discovery deep brine-seawater interface in the Red Sea.</title>
        <authorList>
            <person name="Zhang G."/>
            <person name="Stingl U."/>
            <person name="Rashid M."/>
        </authorList>
    </citation>
    <scope>NUCLEOTIDE SEQUENCE [LARGE SCALE GENOMIC DNA]</scope>
    <source>
        <strain evidence="7 8">SB9</strain>
    </source>
</reference>